<feature type="region of interest" description="Disordered" evidence="1">
    <location>
        <begin position="42"/>
        <end position="68"/>
    </location>
</feature>
<comment type="caution">
    <text evidence="2">The sequence shown here is derived from an EMBL/GenBank/DDBJ whole genome shotgun (WGS) entry which is preliminary data.</text>
</comment>
<accession>A0ABY2HHK4</accession>
<organism evidence="2 3">
    <name type="scientific">Trichoderma ghanense</name>
    <dbReference type="NCBI Taxonomy" id="65468"/>
    <lineage>
        <taxon>Eukaryota</taxon>
        <taxon>Fungi</taxon>
        <taxon>Dikarya</taxon>
        <taxon>Ascomycota</taxon>
        <taxon>Pezizomycotina</taxon>
        <taxon>Sordariomycetes</taxon>
        <taxon>Hypocreomycetidae</taxon>
        <taxon>Hypocreales</taxon>
        <taxon>Hypocreaceae</taxon>
        <taxon>Trichoderma</taxon>
    </lineage>
</organism>
<keyword evidence="3" id="KW-1185">Reference proteome</keyword>
<dbReference type="EMBL" id="PPTA01000001">
    <property type="protein sequence ID" value="TFB07049.1"/>
    <property type="molecule type" value="Genomic_DNA"/>
</dbReference>
<dbReference type="RefSeq" id="XP_073563250.1">
    <property type="nucleotide sequence ID" value="XM_073698229.1"/>
</dbReference>
<sequence length="161" mass="17882">MLLLVKEQRQTELFPSWLPTCISLCREEPDRLHFLTASTAAATTNTNPNPNHHPEAFQSDSTRHGPNESLSLLSQRLSARFVARGALQDPPALSRPRAQRTCWTWSTCADWQRSTRRSGPAPMPRRSWLGPATAHSLQPVCGPPDFSSPRGWAESTRGSPS</sequence>
<evidence type="ECO:0000313" key="2">
    <source>
        <dbReference type="EMBL" id="TFB07049.1"/>
    </source>
</evidence>
<reference evidence="2 3" key="1">
    <citation type="submission" date="2018-01" db="EMBL/GenBank/DDBJ databases">
        <title>Genome characterization of the sugarcane-associated fungus Trichoderma ghanense CCMA-1212 and their application in lignocelulose bioconversion.</title>
        <authorList>
            <person name="Steindorff A.S."/>
            <person name="Mendes T.D."/>
            <person name="Vilela E.S.D."/>
            <person name="Rodrigues D.S."/>
            <person name="Formighieri E.F."/>
            <person name="Melo I.S."/>
            <person name="Favaro L.C.L."/>
        </authorList>
    </citation>
    <scope>NUCLEOTIDE SEQUENCE [LARGE SCALE GENOMIC DNA]</scope>
    <source>
        <strain evidence="2 3">CCMA-1212</strain>
    </source>
</reference>
<evidence type="ECO:0000256" key="1">
    <source>
        <dbReference type="SAM" id="MobiDB-lite"/>
    </source>
</evidence>
<dbReference type="Proteomes" id="UP001642720">
    <property type="component" value="Unassembled WGS sequence"/>
</dbReference>
<name>A0ABY2HHK4_9HYPO</name>
<dbReference type="GeneID" id="300572679"/>
<evidence type="ECO:0000313" key="3">
    <source>
        <dbReference type="Proteomes" id="UP001642720"/>
    </source>
</evidence>
<feature type="region of interest" description="Disordered" evidence="1">
    <location>
        <begin position="113"/>
        <end position="161"/>
    </location>
</feature>
<proteinExistence type="predicted"/>
<gene>
    <name evidence="2" type="ORF">CCMA1212_000772</name>
</gene>
<protein>
    <submittedName>
        <fullName evidence="2">Uncharacterized protein</fullName>
    </submittedName>
</protein>